<proteinExistence type="predicted"/>
<evidence type="ECO:0000256" key="1">
    <source>
        <dbReference type="SAM" id="MobiDB-lite"/>
    </source>
</evidence>
<dbReference type="EMBL" id="JARK01001485">
    <property type="protein sequence ID" value="EYB96511.1"/>
    <property type="molecule type" value="Genomic_DNA"/>
</dbReference>
<protein>
    <submittedName>
        <fullName evidence="2">Uncharacterized protein</fullName>
    </submittedName>
</protein>
<evidence type="ECO:0000313" key="3">
    <source>
        <dbReference type="Proteomes" id="UP000024635"/>
    </source>
</evidence>
<accession>A0A016T1J1</accession>
<feature type="region of interest" description="Disordered" evidence="1">
    <location>
        <begin position="77"/>
        <end position="99"/>
    </location>
</feature>
<dbReference type="AlphaFoldDB" id="A0A016T1J1"/>
<name>A0A016T1J1_9BILA</name>
<organism evidence="2 3">
    <name type="scientific">Ancylostoma ceylanicum</name>
    <dbReference type="NCBI Taxonomy" id="53326"/>
    <lineage>
        <taxon>Eukaryota</taxon>
        <taxon>Metazoa</taxon>
        <taxon>Ecdysozoa</taxon>
        <taxon>Nematoda</taxon>
        <taxon>Chromadorea</taxon>
        <taxon>Rhabditida</taxon>
        <taxon>Rhabditina</taxon>
        <taxon>Rhabditomorpha</taxon>
        <taxon>Strongyloidea</taxon>
        <taxon>Ancylostomatidae</taxon>
        <taxon>Ancylostomatinae</taxon>
        <taxon>Ancylostoma</taxon>
    </lineage>
</organism>
<feature type="compositionally biased region" description="Gly residues" evidence="1">
    <location>
        <begin position="90"/>
        <end position="99"/>
    </location>
</feature>
<reference evidence="3" key="1">
    <citation type="journal article" date="2015" name="Nat. Genet.">
        <title>The genome and transcriptome of the zoonotic hookworm Ancylostoma ceylanicum identify infection-specific gene families.</title>
        <authorList>
            <person name="Schwarz E.M."/>
            <person name="Hu Y."/>
            <person name="Antoshechkin I."/>
            <person name="Miller M.M."/>
            <person name="Sternberg P.W."/>
            <person name="Aroian R.V."/>
        </authorList>
    </citation>
    <scope>NUCLEOTIDE SEQUENCE</scope>
    <source>
        <strain evidence="3">HY135</strain>
    </source>
</reference>
<sequence>MLVRPMRRHGSFIFIERASAMEVSDDGVKNSSTITSCCYPLVEVPLMTTPRRRRRRRRRSERICSCERVHMRTQWRRSTSIRISGDKQQRGGGLESVGW</sequence>
<evidence type="ECO:0000313" key="2">
    <source>
        <dbReference type="EMBL" id="EYB96511.1"/>
    </source>
</evidence>
<comment type="caution">
    <text evidence="2">The sequence shown here is derived from an EMBL/GenBank/DDBJ whole genome shotgun (WGS) entry which is preliminary data.</text>
</comment>
<dbReference type="Proteomes" id="UP000024635">
    <property type="component" value="Unassembled WGS sequence"/>
</dbReference>
<keyword evidence="3" id="KW-1185">Reference proteome</keyword>
<gene>
    <name evidence="2" type="primary">Acey_s0149.g2682</name>
    <name evidence="2" type="ORF">Y032_0149g2682</name>
</gene>